<dbReference type="InterPro" id="IPR045738">
    <property type="entry name" value="DUF6088"/>
</dbReference>
<evidence type="ECO:0008006" key="3">
    <source>
        <dbReference type="Google" id="ProtNLM"/>
    </source>
</evidence>
<reference evidence="1 2" key="1">
    <citation type="submission" date="2016-10" db="EMBL/GenBank/DDBJ databases">
        <authorList>
            <person name="de Groot N.N."/>
        </authorList>
    </citation>
    <scope>NUCLEOTIDE SEQUENCE [LARGE SCALE GENOMIC DNA]</scope>
    <source>
        <strain evidence="1 2">DSM 18180</strain>
    </source>
</reference>
<name>A0A1K2IS89_9FLAO</name>
<protein>
    <recommendedName>
        <fullName evidence="3">Transcriptional regulator, AbiEi antitoxin, Type IV TA system</fullName>
    </recommendedName>
</protein>
<evidence type="ECO:0000313" key="2">
    <source>
        <dbReference type="Proteomes" id="UP000182544"/>
    </source>
</evidence>
<gene>
    <name evidence="1" type="ORF">SAMN05428642_10654</name>
</gene>
<dbReference type="Proteomes" id="UP000182544">
    <property type="component" value="Unassembled WGS sequence"/>
</dbReference>
<keyword evidence="2" id="KW-1185">Reference proteome</keyword>
<accession>A0A1K2IS89</accession>
<dbReference type="Pfam" id="PF19570">
    <property type="entry name" value="DUF6088"/>
    <property type="match status" value="1"/>
</dbReference>
<sequence length="256" mass="29059">MTSIIENEYLCIIRTMNITTSIKTKVARIDTGEVFTYDTLSIPQSEFSAAAKALSRLVANGVIKRYKKGMYYKPKQTVFGELKPREDELLKNYLFEKDKQIAYVTGVRLYNQFGLTTQVSNVVRLASKDKEIKTKIGSLITKPAKSYVRVTKKNVPLLQLLDVMKDFKNIPDMDKKKGVVFLKQKIENLSDDDKDKLASFAKAYPPKVRALLGAILEILSFNELSGSLKETINYLSSYEFGISERTLPTISNWNIT</sequence>
<proteinExistence type="predicted"/>
<evidence type="ECO:0000313" key="1">
    <source>
        <dbReference type="EMBL" id="SFZ95048.1"/>
    </source>
</evidence>
<organism evidence="1 2">
    <name type="scientific">Flaviramulus basaltis</name>
    <dbReference type="NCBI Taxonomy" id="369401"/>
    <lineage>
        <taxon>Bacteria</taxon>
        <taxon>Pseudomonadati</taxon>
        <taxon>Bacteroidota</taxon>
        <taxon>Flavobacteriia</taxon>
        <taxon>Flavobacteriales</taxon>
        <taxon>Flavobacteriaceae</taxon>
        <taxon>Flaviramulus</taxon>
    </lineage>
</organism>
<dbReference type="AlphaFoldDB" id="A0A1K2IS89"/>
<dbReference type="EMBL" id="FPKV01000006">
    <property type="protein sequence ID" value="SFZ95048.1"/>
    <property type="molecule type" value="Genomic_DNA"/>
</dbReference>